<dbReference type="NCBIfam" id="TIGR01727">
    <property type="entry name" value="oligo_HPY"/>
    <property type="match status" value="2"/>
</dbReference>
<sequence>MSLRSAVPVLGGAPDPCDGPGSPAPLLSIEDLRVAFGGGDQAVAAVRGVSYEVYPGETLGVVGESGSGKSVTVMAALGLLTTATAATVTGRVLFEGQDLLAMSAPQRRRVLGRDIAMVFQDPVSALNPVQRIGDQIAEMIRLHEPGVSRGDARRRAVALLEMVGVPHPGVRARQYPHEFSGGMCQRAVIALAIANRPKVLIADEPTTAVDVSVQAQLLEVLRTAARETGAATVLISHDMGVVAEMADRVCVMYGGRVVETGPLARVFGHPRHPYTEGLLACIPRLGDPVARLTPIPGQPPTPYLLGKGCAFAPRCAHRSGREVCLGERPELVVVDGEGRGGVAAACHFLAEREVPGLRQAPPAAAASASASASAASAVVSSPAASAVSSSDSAVSSPAAGGEGREGGGALLEVRELSKEYPMRSGLLGRRTGAVRAVRGLSLVVRPGETVGLVGESGCGKSTTARLLMRLEEPTSGSVVFDGEEVTGASAGRLRELRRRMAMVFQDPKASLNPQLSVGANVAEPLRLAGGWSRPARRERVAELFDQVGLARHHLERRPSELSGGQRQRVAIARALALRPKLVIMDEPVSALDVSVQAQVLNLLADLKAELGLAYLFVSHDLSVVRHVSDRVAVMYLGRIVELAGRDDIFERPRHPYTQALLRSVPSAEVEVARRGRRAPLQGDPPSPLNPPEGCSFRSRCPLAEEACGREVPLLRVHDGLPGEVACHLAGAGGTGAAGGPAALSAGAGW</sequence>
<dbReference type="PANTHER" id="PTHR43776:SF7">
    <property type="entry name" value="D,D-DIPEPTIDE TRANSPORT ATP-BINDING PROTEIN DDPF-RELATED"/>
    <property type="match status" value="1"/>
</dbReference>
<dbReference type="FunFam" id="3.40.50.300:FF:000016">
    <property type="entry name" value="Oligopeptide ABC transporter ATP-binding component"/>
    <property type="match status" value="2"/>
</dbReference>
<dbReference type="Proteomes" id="UP000677875">
    <property type="component" value="Unassembled WGS sequence"/>
</dbReference>
<dbReference type="CDD" id="cd03257">
    <property type="entry name" value="ABC_NikE_OppD_transporters"/>
    <property type="match status" value="2"/>
</dbReference>
<keyword evidence="2" id="KW-0813">Transport</keyword>
<comment type="caution">
    <text evidence="7">The sequence shown here is derived from an EMBL/GenBank/DDBJ whole genome shotgun (WGS) entry which is preliminary data.</text>
</comment>
<accession>A0A940XBF7</accession>
<evidence type="ECO:0000313" key="7">
    <source>
        <dbReference type="EMBL" id="MBQ0827223.1"/>
    </source>
</evidence>
<dbReference type="RefSeq" id="WP_210871327.1">
    <property type="nucleotide sequence ID" value="NZ_JAGPNL010000002.1"/>
</dbReference>
<dbReference type="Pfam" id="PF08352">
    <property type="entry name" value="oligo_HPY"/>
    <property type="match status" value="2"/>
</dbReference>
<proteinExistence type="inferred from homology"/>
<dbReference type="InterPro" id="IPR003439">
    <property type="entry name" value="ABC_transporter-like_ATP-bd"/>
</dbReference>
<dbReference type="AlphaFoldDB" id="A0A940XBF7"/>
<feature type="compositionally biased region" description="Low complexity" evidence="5">
    <location>
        <begin position="386"/>
        <end position="399"/>
    </location>
</feature>
<dbReference type="SUPFAM" id="SSF52540">
    <property type="entry name" value="P-loop containing nucleoside triphosphate hydrolases"/>
    <property type="match status" value="2"/>
</dbReference>
<reference evidence="7" key="1">
    <citation type="submission" date="2021-04" db="EMBL/GenBank/DDBJ databases">
        <title>Genome seq and assembly of Streptomyces sp. RG38.</title>
        <authorList>
            <person name="Chhetri G."/>
        </authorList>
    </citation>
    <scope>NUCLEOTIDE SEQUENCE</scope>
    <source>
        <strain evidence="7">RG38</strain>
    </source>
</reference>
<comment type="similarity">
    <text evidence="1">Belongs to the ABC transporter superfamily.</text>
</comment>
<dbReference type="GO" id="GO:0016887">
    <property type="term" value="F:ATP hydrolysis activity"/>
    <property type="evidence" value="ECO:0007669"/>
    <property type="project" value="InterPro"/>
</dbReference>
<dbReference type="Gene3D" id="3.40.50.300">
    <property type="entry name" value="P-loop containing nucleotide triphosphate hydrolases"/>
    <property type="match status" value="2"/>
</dbReference>
<dbReference type="InterPro" id="IPR017871">
    <property type="entry name" value="ABC_transporter-like_CS"/>
</dbReference>
<dbReference type="NCBIfam" id="NF008453">
    <property type="entry name" value="PRK11308.1"/>
    <property type="match status" value="2"/>
</dbReference>
<feature type="domain" description="ABC transporter" evidence="6">
    <location>
        <begin position="27"/>
        <end position="279"/>
    </location>
</feature>
<evidence type="ECO:0000256" key="1">
    <source>
        <dbReference type="ARBA" id="ARBA00005417"/>
    </source>
</evidence>
<feature type="domain" description="ABC transporter" evidence="6">
    <location>
        <begin position="411"/>
        <end position="661"/>
    </location>
</feature>
<dbReference type="Pfam" id="PF00005">
    <property type="entry name" value="ABC_tran"/>
    <property type="match status" value="2"/>
</dbReference>
<evidence type="ECO:0000256" key="3">
    <source>
        <dbReference type="ARBA" id="ARBA00022741"/>
    </source>
</evidence>
<keyword evidence="4 7" id="KW-0067">ATP-binding</keyword>
<evidence type="ECO:0000256" key="4">
    <source>
        <dbReference type="ARBA" id="ARBA00022840"/>
    </source>
</evidence>
<dbReference type="InterPro" id="IPR003593">
    <property type="entry name" value="AAA+_ATPase"/>
</dbReference>
<dbReference type="InterPro" id="IPR050319">
    <property type="entry name" value="ABC_transp_ATP-bind"/>
</dbReference>
<dbReference type="GO" id="GO:0055085">
    <property type="term" value="P:transmembrane transport"/>
    <property type="evidence" value="ECO:0007669"/>
    <property type="project" value="UniProtKB-ARBA"/>
</dbReference>
<feature type="region of interest" description="Disordered" evidence="5">
    <location>
        <begin position="386"/>
        <end position="407"/>
    </location>
</feature>
<organism evidence="7 8">
    <name type="scientific">Streptomyces tagetis</name>
    <dbReference type="NCBI Taxonomy" id="2820809"/>
    <lineage>
        <taxon>Bacteria</taxon>
        <taxon>Bacillati</taxon>
        <taxon>Actinomycetota</taxon>
        <taxon>Actinomycetes</taxon>
        <taxon>Kitasatosporales</taxon>
        <taxon>Streptomycetaceae</taxon>
        <taxon>Streptomyces</taxon>
    </lineage>
</organism>
<dbReference type="GO" id="GO:0005524">
    <property type="term" value="F:ATP binding"/>
    <property type="evidence" value="ECO:0007669"/>
    <property type="project" value="UniProtKB-KW"/>
</dbReference>
<dbReference type="PANTHER" id="PTHR43776">
    <property type="entry name" value="TRANSPORT ATP-BINDING PROTEIN"/>
    <property type="match status" value="1"/>
</dbReference>
<dbReference type="SMART" id="SM00382">
    <property type="entry name" value="AAA"/>
    <property type="match status" value="2"/>
</dbReference>
<evidence type="ECO:0000256" key="2">
    <source>
        <dbReference type="ARBA" id="ARBA00022448"/>
    </source>
</evidence>
<dbReference type="EMBL" id="JAGPNL010000002">
    <property type="protein sequence ID" value="MBQ0827223.1"/>
    <property type="molecule type" value="Genomic_DNA"/>
</dbReference>
<keyword evidence="3" id="KW-0547">Nucleotide-binding</keyword>
<evidence type="ECO:0000259" key="6">
    <source>
        <dbReference type="PROSITE" id="PS50893"/>
    </source>
</evidence>
<dbReference type="GO" id="GO:0015833">
    <property type="term" value="P:peptide transport"/>
    <property type="evidence" value="ECO:0007669"/>
    <property type="project" value="InterPro"/>
</dbReference>
<protein>
    <submittedName>
        <fullName evidence="7">ABC transporter ATP-binding protein</fullName>
    </submittedName>
</protein>
<dbReference type="InterPro" id="IPR013563">
    <property type="entry name" value="Oligopep_ABC_C"/>
</dbReference>
<keyword evidence="8" id="KW-1185">Reference proteome</keyword>
<name>A0A940XBF7_9ACTN</name>
<dbReference type="PROSITE" id="PS00211">
    <property type="entry name" value="ABC_TRANSPORTER_1"/>
    <property type="match status" value="2"/>
</dbReference>
<feature type="region of interest" description="Disordered" evidence="5">
    <location>
        <begin position="672"/>
        <end position="692"/>
    </location>
</feature>
<dbReference type="NCBIfam" id="NF007739">
    <property type="entry name" value="PRK10419.1"/>
    <property type="match status" value="2"/>
</dbReference>
<dbReference type="PROSITE" id="PS50893">
    <property type="entry name" value="ABC_TRANSPORTER_2"/>
    <property type="match status" value="2"/>
</dbReference>
<gene>
    <name evidence="7" type="ORF">J5Y05_11950</name>
</gene>
<dbReference type="InterPro" id="IPR027417">
    <property type="entry name" value="P-loop_NTPase"/>
</dbReference>
<evidence type="ECO:0000313" key="8">
    <source>
        <dbReference type="Proteomes" id="UP000677875"/>
    </source>
</evidence>
<feature type="region of interest" description="Disordered" evidence="5">
    <location>
        <begin position="1"/>
        <end position="21"/>
    </location>
</feature>
<evidence type="ECO:0000256" key="5">
    <source>
        <dbReference type="SAM" id="MobiDB-lite"/>
    </source>
</evidence>